<dbReference type="KEGG" id="thyd:TTHT_1838"/>
<keyword evidence="13" id="KW-1185">Reference proteome</keyword>
<dbReference type="GO" id="GO:0140114">
    <property type="term" value="P:cellular detoxification of fluoride"/>
    <property type="evidence" value="ECO:0007669"/>
    <property type="project" value="UniProtKB-UniRule"/>
</dbReference>
<evidence type="ECO:0000256" key="1">
    <source>
        <dbReference type="ARBA" id="ARBA00004651"/>
    </source>
</evidence>
<comment type="activity regulation">
    <text evidence="11">Na(+) is not transported, but it plays an essential structural role and its presence is essential for fluoride channel function.</text>
</comment>
<feature type="transmembrane region" description="Helical" evidence="11">
    <location>
        <begin position="32"/>
        <end position="53"/>
    </location>
</feature>
<dbReference type="InterPro" id="IPR003691">
    <property type="entry name" value="FluC"/>
</dbReference>
<dbReference type="Pfam" id="PF02537">
    <property type="entry name" value="CRCB"/>
    <property type="match status" value="1"/>
</dbReference>
<keyword evidence="11" id="KW-0813">Transport</keyword>
<gene>
    <name evidence="11 12" type="primary">crcB</name>
    <name evidence="11" type="synonym">fluC</name>
    <name evidence="12" type="ORF">TTHT_1838</name>
</gene>
<dbReference type="HAMAP" id="MF_00454">
    <property type="entry name" value="FluC"/>
    <property type="match status" value="1"/>
</dbReference>
<evidence type="ECO:0000256" key="3">
    <source>
        <dbReference type="ARBA" id="ARBA00022519"/>
    </source>
</evidence>
<keyword evidence="5 11" id="KW-1133">Transmembrane helix</keyword>
<dbReference type="Proteomes" id="UP000595564">
    <property type="component" value="Chromosome"/>
</dbReference>
<keyword evidence="8 11" id="KW-0407">Ion channel</keyword>
<keyword evidence="3" id="KW-0997">Cell inner membrane</keyword>
<evidence type="ECO:0000313" key="12">
    <source>
        <dbReference type="EMBL" id="BBB33296.1"/>
    </source>
</evidence>
<evidence type="ECO:0000256" key="5">
    <source>
        <dbReference type="ARBA" id="ARBA00022989"/>
    </source>
</evidence>
<dbReference type="GO" id="GO:0046872">
    <property type="term" value="F:metal ion binding"/>
    <property type="evidence" value="ECO:0007669"/>
    <property type="project" value="UniProtKB-KW"/>
</dbReference>
<dbReference type="GO" id="GO:0062054">
    <property type="term" value="F:fluoride channel activity"/>
    <property type="evidence" value="ECO:0007669"/>
    <property type="project" value="UniProtKB-UniRule"/>
</dbReference>
<name>A0A7R6PS19_9BACT</name>
<comment type="similarity">
    <text evidence="9 11">Belongs to the fluoride channel Fluc/FEX (TC 1.A.43) family.</text>
</comment>
<keyword evidence="11" id="KW-0479">Metal-binding</keyword>
<evidence type="ECO:0000256" key="4">
    <source>
        <dbReference type="ARBA" id="ARBA00022692"/>
    </source>
</evidence>
<comment type="subcellular location">
    <subcellularLocation>
        <location evidence="1 11">Cell membrane</location>
        <topology evidence="1 11">Multi-pass membrane protein</topology>
    </subcellularLocation>
</comment>
<sequence>MKYLVIFIGGGFGAMMRDIVSRFVYSLFFPTFPYGTMAVNLLGSLLFGFLWQLTERMIVSREIKALVFTGFLGAFTTFSTFSFETVNLIREGEIKFAVLNIVASVFLGLVCIFLGIFLAKQIVRG</sequence>
<keyword evidence="6 11" id="KW-0406">Ion transport</keyword>
<feature type="binding site" evidence="11">
    <location>
        <position position="76"/>
    </location>
    <ligand>
        <name>Na(+)</name>
        <dbReference type="ChEBI" id="CHEBI:29101"/>
        <note>structural</note>
    </ligand>
</feature>
<feature type="binding site" evidence="11">
    <location>
        <position position="73"/>
    </location>
    <ligand>
        <name>Na(+)</name>
        <dbReference type="ChEBI" id="CHEBI:29101"/>
        <note>structural</note>
    </ligand>
</feature>
<dbReference type="GO" id="GO:0005886">
    <property type="term" value="C:plasma membrane"/>
    <property type="evidence" value="ECO:0007669"/>
    <property type="project" value="UniProtKB-SubCell"/>
</dbReference>
<evidence type="ECO:0000256" key="6">
    <source>
        <dbReference type="ARBA" id="ARBA00023065"/>
    </source>
</evidence>
<keyword evidence="4 11" id="KW-0812">Transmembrane</keyword>
<keyword evidence="2 11" id="KW-1003">Cell membrane</keyword>
<evidence type="ECO:0000256" key="9">
    <source>
        <dbReference type="ARBA" id="ARBA00035120"/>
    </source>
</evidence>
<proteinExistence type="inferred from homology"/>
<reference evidence="12 13" key="1">
    <citation type="journal article" date="2012" name="Extremophiles">
        <title>Thermotomaculum hydrothermale gen. nov., sp. nov., a novel heterotrophic thermophile within the phylum Acidobacteria from a deep-sea hydrothermal vent chimney in the Southern Okinawa Trough.</title>
        <authorList>
            <person name="Izumi H."/>
            <person name="Nunoura T."/>
            <person name="Miyazaki M."/>
            <person name="Mino S."/>
            <person name="Toki T."/>
            <person name="Takai K."/>
            <person name="Sako Y."/>
            <person name="Sawabe T."/>
            <person name="Nakagawa S."/>
        </authorList>
    </citation>
    <scope>NUCLEOTIDE SEQUENCE [LARGE SCALE GENOMIC DNA]</scope>
    <source>
        <strain evidence="12 13">AC55</strain>
    </source>
</reference>
<evidence type="ECO:0000256" key="2">
    <source>
        <dbReference type="ARBA" id="ARBA00022475"/>
    </source>
</evidence>
<feature type="transmembrane region" description="Helical" evidence="11">
    <location>
        <begin position="96"/>
        <end position="119"/>
    </location>
</feature>
<evidence type="ECO:0000256" key="7">
    <source>
        <dbReference type="ARBA" id="ARBA00023136"/>
    </source>
</evidence>
<keyword evidence="7 11" id="KW-0472">Membrane</keyword>
<keyword evidence="11" id="KW-0915">Sodium</keyword>
<accession>A0A7R6PS19</accession>
<dbReference type="RefSeq" id="WP_201327602.1">
    <property type="nucleotide sequence ID" value="NZ_AP017470.1"/>
</dbReference>
<evidence type="ECO:0000256" key="8">
    <source>
        <dbReference type="ARBA" id="ARBA00023303"/>
    </source>
</evidence>
<evidence type="ECO:0000256" key="11">
    <source>
        <dbReference type="HAMAP-Rule" id="MF_00454"/>
    </source>
</evidence>
<comment type="function">
    <text evidence="11">Fluoride-specific ion channel. Important for reducing fluoride concentration in the cell, thus reducing its toxicity.</text>
</comment>
<evidence type="ECO:0000256" key="10">
    <source>
        <dbReference type="ARBA" id="ARBA00035585"/>
    </source>
</evidence>
<comment type="catalytic activity">
    <reaction evidence="10">
        <text>fluoride(in) = fluoride(out)</text>
        <dbReference type="Rhea" id="RHEA:76159"/>
        <dbReference type="ChEBI" id="CHEBI:17051"/>
    </reaction>
    <physiologicalReaction direction="left-to-right" evidence="10">
        <dbReference type="Rhea" id="RHEA:76160"/>
    </physiologicalReaction>
</comment>
<dbReference type="EMBL" id="AP017470">
    <property type="protein sequence ID" value="BBB33296.1"/>
    <property type="molecule type" value="Genomic_DNA"/>
</dbReference>
<dbReference type="PANTHER" id="PTHR28259:SF1">
    <property type="entry name" value="FLUORIDE EXPORT PROTEIN 1-RELATED"/>
    <property type="match status" value="1"/>
</dbReference>
<protein>
    <recommendedName>
        <fullName evidence="11">Fluoride-specific ion channel FluC</fullName>
    </recommendedName>
</protein>
<organism evidence="12 13">
    <name type="scientific">Thermotomaculum hydrothermale</name>
    <dbReference type="NCBI Taxonomy" id="981385"/>
    <lineage>
        <taxon>Bacteria</taxon>
        <taxon>Pseudomonadati</taxon>
        <taxon>Acidobacteriota</taxon>
        <taxon>Holophagae</taxon>
        <taxon>Thermotomaculales</taxon>
        <taxon>Thermotomaculaceae</taxon>
        <taxon>Thermotomaculum</taxon>
    </lineage>
</organism>
<feature type="transmembrane region" description="Helical" evidence="11">
    <location>
        <begin position="65"/>
        <end position="84"/>
    </location>
</feature>
<dbReference type="AlphaFoldDB" id="A0A7R6PS19"/>
<evidence type="ECO:0000313" key="13">
    <source>
        <dbReference type="Proteomes" id="UP000595564"/>
    </source>
</evidence>
<dbReference type="PANTHER" id="PTHR28259">
    <property type="entry name" value="FLUORIDE EXPORT PROTEIN 1-RELATED"/>
    <property type="match status" value="1"/>
</dbReference>
<dbReference type="NCBIfam" id="TIGR00494">
    <property type="entry name" value="crcB"/>
    <property type="match status" value="1"/>
</dbReference>